<comment type="similarity">
    <text evidence="1">Belongs to the short-chain dehydrogenases/reductases (SDR) family.</text>
</comment>
<dbReference type="InterPro" id="IPR036291">
    <property type="entry name" value="NAD(P)-bd_dom_sf"/>
</dbReference>
<keyword evidence="2" id="KW-0560">Oxidoreductase</keyword>
<evidence type="ECO:0000313" key="4">
    <source>
        <dbReference type="Proteomes" id="UP000654345"/>
    </source>
</evidence>
<dbReference type="RefSeq" id="WP_201372764.1">
    <property type="nucleotide sequence ID" value="NZ_BNJG01000002.1"/>
</dbReference>
<proteinExistence type="inferred from homology"/>
<evidence type="ECO:0000256" key="1">
    <source>
        <dbReference type="ARBA" id="ARBA00006484"/>
    </source>
</evidence>
<dbReference type="Proteomes" id="UP000654345">
    <property type="component" value="Unassembled WGS sequence"/>
</dbReference>
<dbReference type="SUPFAM" id="SSF51735">
    <property type="entry name" value="NAD(P)-binding Rossmann-fold domains"/>
    <property type="match status" value="1"/>
</dbReference>
<reference evidence="3 4" key="1">
    <citation type="journal article" date="2021" name="Int. J. Syst. Evol. Microbiol.">
        <title>Reticulibacter mediterranei gen. nov., sp. nov., within the new family Reticulibacteraceae fam. nov., and Ktedonospora formicarum gen. nov., sp. nov., Ktedonobacter robiniae sp. nov., Dictyobacter formicarum sp. nov. and Dictyobacter arantiisoli sp. nov., belonging to the class Ktedonobacteria.</title>
        <authorList>
            <person name="Yabe S."/>
            <person name="Zheng Y."/>
            <person name="Wang C.M."/>
            <person name="Sakai Y."/>
            <person name="Abe K."/>
            <person name="Yokota A."/>
            <person name="Donadio S."/>
            <person name="Cavaletti L."/>
            <person name="Monciardini P."/>
        </authorList>
    </citation>
    <scope>NUCLEOTIDE SEQUENCE [LARGE SCALE GENOMIC DNA]</scope>
    <source>
        <strain evidence="3 4">SOSP1-30</strain>
    </source>
</reference>
<name>A0ABQ3UUE3_9CHLR</name>
<dbReference type="EMBL" id="BNJG01000002">
    <property type="protein sequence ID" value="GHO56207.1"/>
    <property type="molecule type" value="Genomic_DNA"/>
</dbReference>
<keyword evidence="4" id="KW-1185">Reference proteome</keyword>
<dbReference type="Gene3D" id="3.40.50.720">
    <property type="entry name" value="NAD(P)-binding Rossmann-like Domain"/>
    <property type="match status" value="1"/>
</dbReference>
<accession>A0ABQ3UUE3</accession>
<dbReference type="PANTHER" id="PTHR43639:SF1">
    <property type="entry name" value="SHORT-CHAIN DEHYDROGENASE_REDUCTASE FAMILY PROTEIN"/>
    <property type="match status" value="1"/>
</dbReference>
<evidence type="ECO:0000313" key="3">
    <source>
        <dbReference type="EMBL" id="GHO56207.1"/>
    </source>
</evidence>
<sequence>MNLNGKIAIVTGGSRGIGSATSKLLAQRGAKVIVNYLSNETAASSVVADIRTNGGEAVAFQADVREEAAVDALVQFTQATFGAYADILVNNANIPFQFSPFAEASWEGFALKVNEELKAAFLLTKAVLPSMIAQHTGRIIYLSAGPGTYPMDGLIAHGTAKGALDTFARYIAHEFGPLGVTVNVIAPSLTETDATAFLPEQVKQTFRSFTPLRRMGQPDDVAHVIAFLASDDSRFLTGTYTPVDGGFTMDVYSRMDAPLPTAQ</sequence>
<dbReference type="PRINTS" id="PR00081">
    <property type="entry name" value="GDHRDH"/>
</dbReference>
<protein>
    <submittedName>
        <fullName evidence="3">Beta-ketoacyl-ACP reductase</fullName>
    </submittedName>
</protein>
<gene>
    <name evidence="3" type="ORF">KSB_46820</name>
</gene>
<comment type="caution">
    <text evidence="3">The sequence shown here is derived from an EMBL/GenBank/DDBJ whole genome shotgun (WGS) entry which is preliminary data.</text>
</comment>
<organism evidence="3 4">
    <name type="scientific">Ktedonobacter robiniae</name>
    <dbReference type="NCBI Taxonomy" id="2778365"/>
    <lineage>
        <taxon>Bacteria</taxon>
        <taxon>Bacillati</taxon>
        <taxon>Chloroflexota</taxon>
        <taxon>Ktedonobacteria</taxon>
        <taxon>Ktedonobacterales</taxon>
        <taxon>Ktedonobacteraceae</taxon>
        <taxon>Ktedonobacter</taxon>
    </lineage>
</organism>
<dbReference type="PANTHER" id="PTHR43639">
    <property type="entry name" value="OXIDOREDUCTASE, SHORT-CHAIN DEHYDROGENASE/REDUCTASE FAMILY (AFU_ORTHOLOGUE AFUA_5G02870)"/>
    <property type="match status" value="1"/>
</dbReference>
<dbReference type="InterPro" id="IPR002347">
    <property type="entry name" value="SDR_fam"/>
</dbReference>
<dbReference type="Pfam" id="PF13561">
    <property type="entry name" value="adh_short_C2"/>
    <property type="match status" value="1"/>
</dbReference>
<evidence type="ECO:0000256" key="2">
    <source>
        <dbReference type="ARBA" id="ARBA00023002"/>
    </source>
</evidence>